<evidence type="ECO:0000259" key="2">
    <source>
        <dbReference type="Pfam" id="PF26334"/>
    </source>
</evidence>
<dbReference type="Pfam" id="PF26334">
    <property type="entry name" value="Gtf3_N"/>
    <property type="match status" value="1"/>
</dbReference>
<keyword evidence="1 4" id="KW-0808">Transferase</keyword>
<dbReference type="InterPro" id="IPR058591">
    <property type="entry name" value="Gtf3_N"/>
</dbReference>
<evidence type="ECO:0000313" key="4">
    <source>
        <dbReference type="EMBL" id="GBG97505.1"/>
    </source>
</evidence>
<dbReference type="RefSeq" id="WP_109246460.1">
    <property type="nucleotide sequence ID" value="NZ_BFFO01000015.1"/>
</dbReference>
<accession>A0A2R5HIQ2</accession>
<dbReference type="EMBL" id="BFFO01000015">
    <property type="protein sequence ID" value="GBG97505.1"/>
    <property type="molecule type" value="Genomic_DNA"/>
</dbReference>
<dbReference type="OrthoDB" id="9790931at2"/>
<dbReference type="AlphaFoldDB" id="A0A2R5HIQ2"/>
<dbReference type="Proteomes" id="UP000245021">
    <property type="component" value="Unassembled WGS sequence"/>
</dbReference>
<evidence type="ECO:0000256" key="1">
    <source>
        <dbReference type="ARBA" id="ARBA00022679"/>
    </source>
</evidence>
<feature type="domain" description="Glucosyltransferase 3-like N-terminal" evidence="2">
    <location>
        <begin position="2"/>
        <end position="152"/>
    </location>
</feature>
<keyword evidence="5" id="KW-1185">Reference proteome</keyword>
<dbReference type="InterPro" id="IPR058592">
    <property type="entry name" value="Gtf3_C"/>
</dbReference>
<protein>
    <submittedName>
        <fullName evidence="4">Beta-1,6-galactofuranosyltransferase</fullName>
    </submittedName>
</protein>
<feature type="domain" description="Glucosyltransferase 3-like C-terminal" evidence="3">
    <location>
        <begin position="176"/>
        <end position="330"/>
    </location>
</feature>
<name>A0A2R5HIQ2_9LACT</name>
<dbReference type="PIRSF" id="PIRSF007023">
    <property type="entry name" value="UDP-Galf_transf"/>
    <property type="match status" value="1"/>
</dbReference>
<evidence type="ECO:0000313" key="5">
    <source>
        <dbReference type="Proteomes" id="UP000245021"/>
    </source>
</evidence>
<gene>
    <name evidence="4" type="ORF">NtB2_01651</name>
</gene>
<dbReference type="Gene3D" id="3.40.50.2000">
    <property type="entry name" value="Glycogen Phosphorylase B"/>
    <property type="match status" value="2"/>
</dbReference>
<reference evidence="4 5" key="1">
    <citation type="journal article" date="2018" name="Genome Announc.">
        <title>Draft Genome Sequence of Lactococcus sp. Strain NtB2 (JCM 32569), Isolated from the Gut of the Higher Termite Nasutitermes takasagoensis.</title>
        <authorList>
            <person name="Noda S."/>
            <person name="Aihara C."/>
            <person name="Yuki M."/>
            <person name="Ohkuma M."/>
        </authorList>
    </citation>
    <scope>NUCLEOTIDE SEQUENCE [LARGE SCALE GENOMIC DNA]</scope>
    <source>
        <strain evidence="4 5">NtB2</strain>
    </source>
</reference>
<dbReference type="GO" id="GO:0016740">
    <property type="term" value="F:transferase activity"/>
    <property type="evidence" value="ECO:0007669"/>
    <property type="project" value="UniProtKB-KW"/>
</dbReference>
<evidence type="ECO:0000259" key="3">
    <source>
        <dbReference type="Pfam" id="PF26337"/>
    </source>
</evidence>
<sequence length="338" mass="37773">MKKWVTATQHGMGANAIQKVNADVVSIAESLGYQALPITRYDATSEAPELMRVRIQGLITAVQPGDLVVCLHPILNGFIFDVSLVSALKERGAKVVINVFDTEKLRYPKDLGESYDQIGKEHALFNQADYLIVHNEAMEAGLREVGVTVPMLKRGPFDYLMPAEEAKLSDNLERKLTFVGSFDKSPFLKTWAYQTPLSAFGSRQTAEGEYPLGPNVDYLGMANFLQDMPRDAFGIFWDEGFNYQVYSQYTSPHKVALYMATGLPVIVWDGAGIAPFIKREGLGYTVKSLDEIDGLLASITDEELRALKERTNYFSYFIRDGAFTRRVLSELEGRLAIK</sequence>
<comment type="caution">
    <text evidence="4">The sequence shown here is derived from an EMBL/GenBank/DDBJ whole genome shotgun (WGS) entry which is preliminary data.</text>
</comment>
<proteinExistence type="predicted"/>
<organism evidence="4 5">
    <name type="scientific">Lactococcus termiticola</name>
    <dbReference type="NCBI Taxonomy" id="2169526"/>
    <lineage>
        <taxon>Bacteria</taxon>
        <taxon>Bacillati</taxon>
        <taxon>Bacillota</taxon>
        <taxon>Bacilli</taxon>
        <taxon>Lactobacillales</taxon>
        <taxon>Streptococcaceae</taxon>
        <taxon>Lactococcus</taxon>
    </lineage>
</organism>
<dbReference type="Pfam" id="PF26337">
    <property type="entry name" value="Gtf3_C"/>
    <property type="match status" value="1"/>
</dbReference>